<evidence type="ECO:0000256" key="2">
    <source>
        <dbReference type="ARBA" id="ARBA00023034"/>
    </source>
</evidence>
<dbReference type="PANTHER" id="PTHR12704:SF2">
    <property type="entry name" value="GOLGI PHOSPHOPROTEIN 3 HOMOLOG SAURON"/>
    <property type="match status" value="1"/>
</dbReference>
<dbReference type="Proteomes" id="UP000317046">
    <property type="component" value="Unassembled WGS sequence"/>
</dbReference>
<dbReference type="InterPro" id="IPR008628">
    <property type="entry name" value="GPP34-like"/>
</dbReference>
<evidence type="ECO:0000256" key="3">
    <source>
        <dbReference type="ARBA" id="ARBA00023121"/>
    </source>
</evidence>
<comment type="caution">
    <text evidence="5">The sequence shown here is derived from an EMBL/GenBank/DDBJ whole genome shotgun (WGS) entry which is preliminary data.</text>
</comment>
<dbReference type="EMBL" id="BJLR01000016">
    <property type="protein sequence ID" value="GEA87685.1"/>
    <property type="molecule type" value="Genomic_DNA"/>
</dbReference>
<dbReference type="GO" id="GO:0043001">
    <property type="term" value="P:Golgi to plasma membrane protein transport"/>
    <property type="evidence" value="ECO:0007669"/>
    <property type="project" value="TreeGrafter"/>
</dbReference>
<gene>
    <name evidence="5" type="ORF">CCE01nite_16340</name>
</gene>
<evidence type="ECO:0000313" key="6">
    <source>
        <dbReference type="Proteomes" id="UP000317046"/>
    </source>
</evidence>
<dbReference type="GO" id="GO:0012505">
    <property type="term" value="C:endomembrane system"/>
    <property type="evidence" value="ECO:0007669"/>
    <property type="project" value="UniProtKB-ARBA"/>
</dbReference>
<dbReference type="GO" id="GO:0005829">
    <property type="term" value="C:cytosol"/>
    <property type="evidence" value="ECO:0007669"/>
    <property type="project" value="TreeGrafter"/>
</dbReference>
<sequence length="228" mass="23553">MILAEDVLLLLTDDVTGKPVVDTTRLDLALAGAVLLDLATAGRVDVSGPGEPVKPGRVVVRDPRPTGDGVLDEGLRRIAAKGPRKPAAVVPELAKKLRPELLARLVESGVLRLQEGKVLGIFPTSAWPAVDPAYEDGLRRGLHDVLVVGRTPTPREAALVSMLQAVDQVPRVLGDVGVPKRELRQRAKAVAQGGFADAAVKGAVEAVNAAVMAGVMAATVAATSAAGS</sequence>
<dbReference type="GO" id="GO:0070273">
    <property type="term" value="F:phosphatidylinositol-4-phosphate binding"/>
    <property type="evidence" value="ECO:0007669"/>
    <property type="project" value="InterPro"/>
</dbReference>
<dbReference type="RefSeq" id="WP_141372162.1">
    <property type="nucleotide sequence ID" value="NZ_BJLR01000016.1"/>
</dbReference>
<reference evidence="5" key="1">
    <citation type="submission" date="2019-06" db="EMBL/GenBank/DDBJ databases">
        <title>Whole genome shotgun sequence of Cellulomonas cellasea NBRC 3753.</title>
        <authorList>
            <person name="Hosoyama A."/>
            <person name="Uohara A."/>
            <person name="Ohji S."/>
            <person name="Ichikawa N."/>
        </authorList>
    </citation>
    <scope>NUCLEOTIDE SEQUENCE [LARGE SCALE GENOMIC DNA]</scope>
    <source>
        <strain evidence="5">NBRC 3753</strain>
    </source>
</reference>
<organism evidence="5 6">
    <name type="scientific">Cellulomonas cellasea</name>
    <dbReference type="NCBI Taxonomy" id="43670"/>
    <lineage>
        <taxon>Bacteria</taxon>
        <taxon>Bacillati</taxon>
        <taxon>Actinomycetota</taxon>
        <taxon>Actinomycetes</taxon>
        <taxon>Micrococcales</taxon>
        <taxon>Cellulomonadaceae</taxon>
        <taxon>Cellulomonas</taxon>
    </lineage>
</organism>
<keyword evidence="2" id="KW-0333">Golgi apparatus</keyword>
<evidence type="ECO:0000256" key="1">
    <source>
        <dbReference type="ARBA" id="ARBA00004255"/>
    </source>
</evidence>
<proteinExistence type="predicted"/>
<keyword evidence="4" id="KW-0472">Membrane</keyword>
<name>A0A4Y3KWR1_9CELL</name>
<dbReference type="AlphaFoldDB" id="A0A4Y3KWR1"/>
<evidence type="ECO:0000256" key="4">
    <source>
        <dbReference type="ARBA" id="ARBA00023136"/>
    </source>
</evidence>
<dbReference type="GO" id="GO:0006890">
    <property type="term" value="P:retrograde vesicle-mediated transport, Golgi to endoplasmic reticulum"/>
    <property type="evidence" value="ECO:0007669"/>
    <property type="project" value="TreeGrafter"/>
</dbReference>
<keyword evidence="3" id="KW-0446">Lipid-binding</keyword>
<protein>
    <recommendedName>
        <fullName evidence="7">GPP34 family phosphoprotein</fullName>
    </recommendedName>
</protein>
<comment type="subcellular location">
    <subcellularLocation>
        <location evidence="1">Golgi apparatus membrane</location>
        <topology evidence="1">Peripheral membrane protein</topology>
        <orientation evidence="1">Cytoplasmic side</orientation>
    </subcellularLocation>
</comment>
<accession>A0A4Y3KWR1</accession>
<dbReference type="InterPro" id="IPR038261">
    <property type="entry name" value="GPP34-like_sf"/>
</dbReference>
<evidence type="ECO:0008006" key="7">
    <source>
        <dbReference type="Google" id="ProtNLM"/>
    </source>
</evidence>
<dbReference type="PANTHER" id="PTHR12704">
    <property type="entry name" value="TRANS-GOLGI PROTEIN GMX33"/>
    <property type="match status" value="1"/>
</dbReference>
<keyword evidence="6" id="KW-1185">Reference proteome</keyword>
<dbReference type="GO" id="GO:0007030">
    <property type="term" value="P:Golgi organization"/>
    <property type="evidence" value="ECO:0007669"/>
    <property type="project" value="TreeGrafter"/>
</dbReference>
<evidence type="ECO:0000313" key="5">
    <source>
        <dbReference type="EMBL" id="GEA87685.1"/>
    </source>
</evidence>
<dbReference type="GO" id="GO:0048194">
    <property type="term" value="P:Golgi vesicle budding"/>
    <property type="evidence" value="ECO:0007669"/>
    <property type="project" value="TreeGrafter"/>
</dbReference>
<dbReference type="Pfam" id="PF05719">
    <property type="entry name" value="GPP34"/>
    <property type="match status" value="1"/>
</dbReference>
<dbReference type="Gene3D" id="1.10.3630.10">
    <property type="entry name" value="yeast vps74-n-term truncation variant domain like"/>
    <property type="match status" value="1"/>
</dbReference>